<dbReference type="AlphaFoldDB" id="A0A379MW88"/>
<dbReference type="STRING" id="880526.GCA_000427365_01434"/>
<accession>A0A379MW88</accession>
<dbReference type="Proteomes" id="UP000255233">
    <property type="component" value="Unassembled WGS sequence"/>
</dbReference>
<feature type="transmembrane region" description="Helical" evidence="1">
    <location>
        <begin position="199"/>
        <end position="223"/>
    </location>
</feature>
<dbReference type="PANTHER" id="PTHR37308:SF1">
    <property type="entry name" value="POLYPRENYL-PHOSPHATE TRANSPORTER"/>
    <property type="match status" value="1"/>
</dbReference>
<evidence type="ECO:0000313" key="3">
    <source>
        <dbReference type="Proteomes" id="UP000255233"/>
    </source>
</evidence>
<proteinExistence type="predicted"/>
<feature type="transmembrane region" description="Helical" evidence="1">
    <location>
        <begin position="100"/>
        <end position="117"/>
    </location>
</feature>
<dbReference type="Pfam" id="PF04018">
    <property type="entry name" value="VCA0040-like"/>
    <property type="match status" value="1"/>
</dbReference>
<dbReference type="PANTHER" id="PTHR37308">
    <property type="entry name" value="INTEGRAL MEMBRANE PROTEIN"/>
    <property type="match status" value="1"/>
</dbReference>
<keyword evidence="3" id="KW-1185">Reference proteome</keyword>
<dbReference type="EMBL" id="UGVL01000001">
    <property type="protein sequence ID" value="SUE35140.1"/>
    <property type="molecule type" value="Genomic_DNA"/>
</dbReference>
<reference evidence="2 3" key="1">
    <citation type="submission" date="2018-06" db="EMBL/GenBank/DDBJ databases">
        <authorList>
            <consortium name="Pathogen Informatics"/>
            <person name="Doyle S."/>
        </authorList>
    </citation>
    <scope>NUCLEOTIDE SEQUENCE [LARGE SCALE GENOMIC DNA]</scope>
    <source>
        <strain evidence="2 3">NCTC11190</strain>
    </source>
</reference>
<keyword evidence="1" id="KW-0812">Transmembrane</keyword>
<keyword evidence="1" id="KW-0472">Membrane</keyword>
<dbReference type="RefSeq" id="WP_027291115.1">
    <property type="nucleotide sequence ID" value="NZ_DBEWVC010000079.1"/>
</dbReference>
<evidence type="ECO:0000256" key="1">
    <source>
        <dbReference type="SAM" id="Phobius"/>
    </source>
</evidence>
<name>A0A379MW88_9BACT</name>
<keyword evidence="1" id="KW-1133">Transmembrane helix</keyword>
<feature type="transmembrane region" description="Helical" evidence="1">
    <location>
        <begin position="64"/>
        <end position="88"/>
    </location>
</feature>
<gene>
    <name evidence="2" type="ORF">NCTC11190_02386</name>
</gene>
<feature type="transmembrane region" description="Helical" evidence="1">
    <location>
        <begin position="124"/>
        <end position="142"/>
    </location>
</feature>
<dbReference type="OrthoDB" id="9793746at2"/>
<organism evidence="2 3">
    <name type="scientific">Rikenella microfusus</name>
    <dbReference type="NCBI Taxonomy" id="28139"/>
    <lineage>
        <taxon>Bacteria</taxon>
        <taxon>Pseudomonadati</taxon>
        <taxon>Bacteroidota</taxon>
        <taxon>Bacteroidia</taxon>
        <taxon>Bacteroidales</taxon>
        <taxon>Rikenellaceae</taxon>
        <taxon>Rikenella</taxon>
    </lineage>
</organism>
<dbReference type="InterPro" id="IPR007163">
    <property type="entry name" value="VCA0040-like"/>
</dbReference>
<evidence type="ECO:0000313" key="2">
    <source>
        <dbReference type="EMBL" id="SUE35140.1"/>
    </source>
</evidence>
<feature type="transmembrane region" description="Helical" evidence="1">
    <location>
        <begin position="283"/>
        <end position="301"/>
    </location>
</feature>
<feature type="transmembrane region" description="Helical" evidence="1">
    <location>
        <begin position="154"/>
        <end position="187"/>
    </location>
</feature>
<sequence>MKEKRNYPMLVLKGIGMGAADVIPGVSGGTIAFITGIYEELLRSIRSFDLAAIRKLLRLDLKGFWKHINGGFLFSVLAGIGISIFSLAKVMKYLLETHPIFVWSFFFGLIIASSWLVAREVKKWGAGTVIALIAGAAAAYMITVLSPASTPDAWWFIILSGAVAICAMILPGISGAFILLLMGKYAYIIGAVSTFNLPVLLLFAVGAVAGIISFSHLLSWLLAKYHGATVALLTGFMVGSLNKIWPWKETLETYTDSHGVAQPLVERNILPGTYEQLYDKPALLGWAIFFIAAGFLLIWGIEKAAAVLNRKRNEAAVTE</sequence>
<protein>
    <submittedName>
        <fullName evidence="2">Domain of uncharacterized function (DUF368)</fullName>
    </submittedName>
</protein>